<dbReference type="EMBL" id="CP090166">
    <property type="protein sequence ID" value="UJO17067.1"/>
    <property type="molecule type" value="Genomic_DNA"/>
</dbReference>
<protein>
    <recommendedName>
        <fullName evidence="2">DUF2231 domain-containing protein</fullName>
    </recommendedName>
</protein>
<keyword evidence="1" id="KW-1133">Transmembrane helix</keyword>
<dbReference type="AlphaFoldDB" id="A0A9Q8LGP7"/>
<feature type="domain" description="DUF2231" evidence="2">
    <location>
        <begin position="3"/>
        <end position="169"/>
    </location>
</feature>
<dbReference type="GeneID" id="71983819"/>
<evidence type="ECO:0000313" key="4">
    <source>
        <dbReference type="Proteomes" id="UP000756132"/>
    </source>
</evidence>
<dbReference type="KEGG" id="ffu:CLAFUR5_03941"/>
<feature type="transmembrane region" description="Helical" evidence="1">
    <location>
        <begin position="146"/>
        <end position="170"/>
    </location>
</feature>
<evidence type="ECO:0000313" key="3">
    <source>
        <dbReference type="EMBL" id="UJO17067.1"/>
    </source>
</evidence>
<organism evidence="3 4">
    <name type="scientific">Passalora fulva</name>
    <name type="common">Tomato leaf mold</name>
    <name type="synonym">Cladosporium fulvum</name>
    <dbReference type="NCBI Taxonomy" id="5499"/>
    <lineage>
        <taxon>Eukaryota</taxon>
        <taxon>Fungi</taxon>
        <taxon>Dikarya</taxon>
        <taxon>Ascomycota</taxon>
        <taxon>Pezizomycotina</taxon>
        <taxon>Dothideomycetes</taxon>
        <taxon>Dothideomycetidae</taxon>
        <taxon>Mycosphaerellales</taxon>
        <taxon>Mycosphaerellaceae</taxon>
        <taxon>Fulvia</taxon>
    </lineage>
</organism>
<keyword evidence="1" id="KW-0472">Membrane</keyword>
<reference evidence="3" key="2">
    <citation type="journal article" date="2022" name="Microb. Genom.">
        <title>A chromosome-scale genome assembly of the tomato pathogen Cladosporium fulvum reveals a compartmentalized genome architecture and the presence of a dispensable chromosome.</title>
        <authorList>
            <person name="Zaccaron A.Z."/>
            <person name="Chen L.H."/>
            <person name="Samaras A."/>
            <person name="Stergiopoulos I."/>
        </authorList>
    </citation>
    <scope>NUCLEOTIDE SEQUENCE</scope>
    <source>
        <strain evidence="3">Race5_Kim</strain>
    </source>
</reference>
<dbReference type="OMA" id="NWWTRRS"/>
<dbReference type="RefSeq" id="XP_047761433.1">
    <property type="nucleotide sequence ID" value="XM_047903089.1"/>
</dbReference>
<keyword evidence="4" id="KW-1185">Reference proteome</keyword>
<sequence>MAKPVHPATIHFPIAFLMLANGLDVLHHLYAYLPAFITSTLPTSTDSAKASYYLLSLALLTSIPAVISGGGEAMKMIQKSGMYEKDGSIRAKVKATIAHAVVNDVVIAANTYIWYQRRLAVKESLSGKVGIDAAYRPETWMVLGEAVMTVLMLVGANIGGNLTYVFGIGLGGGNSLAPKATSKLS</sequence>
<feature type="transmembrane region" description="Helical" evidence="1">
    <location>
        <begin position="12"/>
        <end position="33"/>
    </location>
</feature>
<dbReference type="Proteomes" id="UP000756132">
    <property type="component" value="Chromosome 4"/>
</dbReference>
<reference evidence="3" key="1">
    <citation type="submission" date="2021-12" db="EMBL/GenBank/DDBJ databases">
        <authorList>
            <person name="Zaccaron A."/>
            <person name="Stergiopoulos I."/>
        </authorList>
    </citation>
    <scope>NUCLEOTIDE SEQUENCE</scope>
    <source>
        <strain evidence="3">Race5_Kim</strain>
    </source>
</reference>
<dbReference type="OrthoDB" id="2580011at2759"/>
<dbReference type="Pfam" id="PF09990">
    <property type="entry name" value="DUF2231"/>
    <property type="match status" value="1"/>
</dbReference>
<gene>
    <name evidence="3" type="ORF">CLAFUR5_03941</name>
</gene>
<name>A0A9Q8LGP7_PASFU</name>
<accession>A0A9Q8LGP7</accession>
<dbReference type="InterPro" id="IPR019251">
    <property type="entry name" value="DUF2231_TM"/>
</dbReference>
<proteinExistence type="predicted"/>
<keyword evidence="1" id="KW-0812">Transmembrane</keyword>
<feature type="transmembrane region" description="Helical" evidence="1">
    <location>
        <begin position="53"/>
        <end position="74"/>
    </location>
</feature>
<evidence type="ECO:0000259" key="2">
    <source>
        <dbReference type="Pfam" id="PF09990"/>
    </source>
</evidence>
<evidence type="ECO:0000256" key="1">
    <source>
        <dbReference type="SAM" id="Phobius"/>
    </source>
</evidence>